<proteinExistence type="predicted"/>
<feature type="transmembrane region" description="Helical" evidence="2">
    <location>
        <begin position="71"/>
        <end position="95"/>
    </location>
</feature>
<evidence type="ECO:0000313" key="3">
    <source>
        <dbReference type="EMBL" id="KAH8359511.1"/>
    </source>
</evidence>
<keyword evidence="2" id="KW-0812">Transmembrane</keyword>
<name>A0AAD4JU89_9MUSC</name>
<dbReference type="AlphaFoldDB" id="A0AAD4JU89"/>
<evidence type="ECO:0000256" key="2">
    <source>
        <dbReference type="SAM" id="Phobius"/>
    </source>
</evidence>
<protein>
    <submittedName>
        <fullName evidence="3">Uncharacterized protein</fullName>
    </submittedName>
</protein>
<feature type="compositionally biased region" description="Basic and acidic residues" evidence="1">
    <location>
        <begin position="173"/>
        <end position="182"/>
    </location>
</feature>
<dbReference type="Proteomes" id="UP001200034">
    <property type="component" value="Unassembled WGS sequence"/>
</dbReference>
<keyword evidence="2" id="KW-1133">Transmembrane helix</keyword>
<evidence type="ECO:0000256" key="1">
    <source>
        <dbReference type="SAM" id="MobiDB-lite"/>
    </source>
</evidence>
<organism evidence="3 4">
    <name type="scientific">Drosophila rubida</name>
    <dbReference type="NCBI Taxonomy" id="30044"/>
    <lineage>
        <taxon>Eukaryota</taxon>
        <taxon>Metazoa</taxon>
        <taxon>Ecdysozoa</taxon>
        <taxon>Arthropoda</taxon>
        <taxon>Hexapoda</taxon>
        <taxon>Insecta</taxon>
        <taxon>Pterygota</taxon>
        <taxon>Neoptera</taxon>
        <taxon>Endopterygota</taxon>
        <taxon>Diptera</taxon>
        <taxon>Brachycera</taxon>
        <taxon>Muscomorpha</taxon>
        <taxon>Ephydroidea</taxon>
        <taxon>Drosophilidae</taxon>
        <taxon>Drosophila</taxon>
    </lineage>
</organism>
<reference evidence="3" key="1">
    <citation type="journal article" date="2021" name="Mol. Ecol. Resour.">
        <title>Phylogenomic analyses of the genus Drosophila reveals genomic signals of climate adaptation.</title>
        <authorList>
            <person name="Li F."/>
            <person name="Rane R.V."/>
            <person name="Luria V."/>
            <person name="Xiong Z."/>
            <person name="Chen J."/>
            <person name="Li Z."/>
            <person name="Catullo R.A."/>
            <person name="Griffin P.C."/>
            <person name="Schiffer M."/>
            <person name="Pearce S."/>
            <person name="Lee S.F."/>
            <person name="McElroy K."/>
            <person name="Stocker A."/>
            <person name="Shirriffs J."/>
            <person name="Cockerell F."/>
            <person name="Coppin C."/>
            <person name="Sgro C.M."/>
            <person name="Karger A."/>
            <person name="Cain J.W."/>
            <person name="Weber J.A."/>
            <person name="Santpere G."/>
            <person name="Kirschner M.W."/>
            <person name="Hoffmann A.A."/>
            <person name="Oakeshott J.G."/>
            <person name="Zhang G."/>
        </authorList>
    </citation>
    <scope>NUCLEOTIDE SEQUENCE</scope>
    <source>
        <strain evidence="3">BGI-SZ-2011g</strain>
    </source>
</reference>
<comment type="caution">
    <text evidence="3">The sequence shown here is derived from an EMBL/GenBank/DDBJ whole genome shotgun (WGS) entry which is preliminary data.</text>
</comment>
<sequence length="307" mass="34819">MALNSMCGRNVGSSSCEQWKQKVCTQCGSWKLNQNLDNRIVNSAHKLMTAEECLRLKRDLRHAFFSNNSNIHFWLLLMMVLFIIVSMAIMMWLLAKAFILSKSTPDDCGQCRSQDRQMGGRSSAEDILQELQEKCPASTHCKSNDIDGLYVPPKFWDRFPMNEFVSTPKKIKQKSEYDSRSEDETDSADTENEQDNESHTEASNKSSEAETIEITVSEDLTEDEEATECSSTSEDASRRTGGQSEQSTGEDTTSGSKDMERILSMESLGQMPITYNQTATDALPNQSRRKLRWANWLRRSNPADFQV</sequence>
<feature type="compositionally biased region" description="Acidic residues" evidence="1">
    <location>
        <begin position="183"/>
        <end position="195"/>
    </location>
</feature>
<keyword evidence="4" id="KW-1185">Reference proteome</keyword>
<dbReference type="EMBL" id="JAJJHW010003409">
    <property type="protein sequence ID" value="KAH8359511.1"/>
    <property type="molecule type" value="Genomic_DNA"/>
</dbReference>
<feature type="compositionally biased region" description="Polar residues" evidence="1">
    <location>
        <begin position="228"/>
        <end position="256"/>
    </location>
</feature>
<accession>A0AAD4JU89</accession>
<evidence type="ECO:0000313" key="4">
    <source>
        <dbReference type="Proteomes" id="UP001200034"/>
    </source>
</evidence>
<keyword evidence="2" id="KW-0472">Membrane</keyword>
<feature type="region of interest" description="Disordered" evidence="1">
    <location>
        <begin position="169"/>
        <end position="272"/>
    </location>
</feature>
<gene>
    <name evidence="3" type="ORF">KR093_007357</name>
</gene>